<dbReference type="InterPro" id="IPR005471">
    <property type="entry name" value="Tscrpt_reg_IclR_N"/>
</dbReference>
<dbReference type="Pfam" id="PF09339">
    <property type="entry name" value="HTH_IclR"/>
    <property type="match status" value="1"/>
</dbReference>
<dbReference type="SUPFAM" id="SSF46785">
    <property type="entry name" value="Winged helix' DNA-binding domain"/>
    <property type="match status" value="1"/>
</dbReference>
<keyword evidence="1" id="KW-0805">Transcription regulation</keyword>
<dbReference type="InterPro" id="IPR050707">
    <property type="entry name" value="HTH_MetabolicPath_Reg"/>
</dbReference>
<dbReference type="Pfam" id="PF01614">
    <property type="entry name" value="IclR_C"/>
    <property type="match status" value="1"/>
</dbReference>
<dbReference type="InterPro" id="IPR036390">
    <property type="entry name" value="WH_DNA-bd_sf"/>
</dbReference>
<evidence type="ECO:0000256" key="3">
    <source>
        <dbReference type="ARBA" id="ARBA00023163"/>
    </source>
</evidence>
<dbReference type="PROSITE" id="PS51077">
    <property type="entry name" value="HTH_ICLR"/>
    <property type="match status" value="1"/>
</dbReference>
<dbReference type="EMBL" id="JAVHUY010000051">
    <property type="protein sequence ID" value="MDQ7910130.1"/>
    <property type="molecule type" value="Genomic_DNA"/>
</dbReference>
<dbReference type="Gene3D" id="3.30.450.40">
    <property type="match status" value="1"/>
</dbReference>
<protein>
    <submittedName>
        <fullName evidence="6">IclR family transcriptional regulator</fullName>
    </submittedName>
</protein>
<proteinExistence type="predicted"/>
<dbReference type="PANTHER" id="PTHR30136:SF35">
    <property type="entry name" value="HTH-TYPE TRANSCRIPTIONAL REGULATOR RV1719"/>
    <property type="match status" value="1"/>
</dbReference>
<dbReference type="InterPro" id="IPR011991">
    <property type="entry name" value="ArsR-like_HTH"/>
</dbReference>
<gene>
    <name evidence="6" type="ORF">RB614_37110</name>
</gene>
<evidence type="ECO:0000256" key="2">
    <source>
        <dbReference type="ARBA" id="ARBA00023125"/>
    </source>
</evidence>
<evidence type="ECO:0000259" key="4">
    <source>
        <dbReference type="PROSITE" id="PS51077"/>
    </source>
</evidence>
<dbReference type="Gene3D" id="1.10.10.10">
    <property type="entry name" value="Winged helix-like DNA-binding domain superfamily/Winged helix DNA-binding domain"/>
    <property type="match status" value="1"/>
</dbReference>
<dbReference type="RefSeq" id="WP_308717382.1">
    <property type="nucleotide sequence ID" value="NZ_JAVHUY010000051.1"/>
</dbReference>
<feature type="domain" description="IclR-ED" evidence="5">
    <location>
        <begin position="70"/>
        <end position="252"/>
    </location>
</feature>
<accession>A0ABU0ZVB9</accession>
<dbReference type="CDD" id="cd00090">
    <property type="entry name" value="HTH_ARSR"/>
    <property type="match status" value="1"/>
</dbReference>
<name>A0ABU0ZVB9_9ACTN</name>
<dbReference type="SMART" id="SM00346">
    <property type="entry name" value="HTH_ICLR"/>
    <property type="match status" value="1"/>
</dbReference>
<dbReference type="InterPro" id="IPR029016">
    <property type="entry name" value="GAF-like_dom_sf"/>
</dbReference>
<dbReference type="InterPro" id="IPR036388">
    <property type="entry name" value="WH-like_DNA-bd_sf"/>
</dbReference>
<dbReference type="InterPro" id="IPR014757">
    <property type="entry name" value="Tscrpt_reg_IclR_C"/>
</dbReference>
<dbReference type="SUPFAM" id="SSF55781">
    <property type="entry name" value="GAF domain-like"/>
    <property type="match status" value="1"/>
</dbReference>
<evidence type="ECO:0000313" key="6">
    <source>
        <dbReference type="EMBL" id="MDQ7910130.1"/>
    </source>
</evidence>
<feature type="domain" description="HTH iclR-type" evidence="4">
    <location>
        <begin position="6"/>
        <end position="69"/>
    </location>
</feature>
<keyword evidence="7" id="KW-1185">Reference proteome</keyword>
<evidence type="ECO:0000259" key="5">
    <source>
        <dbReference type="PROSITE" id="PS51078"/>
    </source>
</evidence>
<organism evidence="6 7">
    <name type="scientific">Phytohabitans maris</name>
    <dbReference type="NCBI Taxonomy" id="3071409"/>
    <lineage>
        <taxon>Bacteria</taxon>
        <taxon>Bacillati</taxon>
        <taxon>Actinomycetota</taxon>
        <taxon>Actinomycetes</taxon>
        <taxon>Micromonosporales</taxon>
        <taxon>Micromonosporaceae</taxon>
    </lineage>
</organism>
<dbReference type="Proteomes" id="UP001230908">
    <property type="component" value="Unassembled WGS sequence"/>
</dbReference>
<sequence>MMSPPASQAQRLSAVLLAFTEGIGTTLGVSEIARHLDIPKSAVHRTLTALLEVGLVVRDGDSSRYRLGSRAVALAMAALGVPDVRTSALPYLQELTRLTGESATLTLMIGNERVYIEQVEGPQDIRMSVEIGRRYPLYAGASGRSILAALPPAELDAYLRSVELVALTSATIIDTEQLRTELKRTHDVGYAVSRGERDPWAASVAAAVYGSNRVIGSMSVCGPAARMTGEALTQFGEAVSRSATNLSQTLGHRPRSRTVS</sequence>
<reference evidence="6 7" key="1">
    <citation type="submission" date="2023-08" db="EMBL/GenBank/DDBJ databases">
        <title>Phytohabitans sansha sp. nov., isolated from marine sediment.</title>
        <authorList>
            <person name="Zhao Y."/>
            <person name="Yi K."/>
        </authorList>
    </citation>
    <scope>NUCLEOTIDE SEQUENCE [LARGE SCALE GENOMIC DNA]</scope>
    <source>
        <strain evidence="6 7">ZYX-F-186</strain>
    </source>
</reference>
<evidence type="ECO:0000313" key="7">
    <source>
        <dbReference type="Proteomes" id="UP001230908"/>
    </source>
</evidence>
<keyword evidence="2" id="KW-0238">DNA-binding</keyword>
<evidence type="ECO:0000256" key="1">
    <source>
        <dbReference type="ARBA" id="ARBA00023015"/>
    </source>
</evidence>
<dbReference type="PROSITE" id="PS51078">
    <property type="entry name" value="ICLR_ED"/>
    <property type="match status" value="1"/>
</dbReference>
<dbReference type="PANTHER" id="PTHR30136">
    <property type="entry name" value="HELIX-TURN-HELIX TRANSCRIPTIONAL REGULATOR, ICLR FAMILY"/>
    <property type="match status" value="1"/>
</dbReference>
<keyword evidence="3" id="KW-0804">Transcription</keyword>
<comment type="caution">
    <text evidence="6">The sequence shown here is derived from an EMBL/GenBank/DDBJ whole genome shotgun (WGS) entry which is preliminary data.</text>
</comment>